<accession>A0A228EEF0</accession>
<dbReference type="GeneID" id="93171781"/>
<organism evidence="3 4">
    <name type="scientific">Burkholderia multivorans</name>
    <dbReference type="NCBI Taxonomy" id="87883"/>
    <lineage>
        <taxon>Bacteria</taxon>
        <taxon>Pseudomonadati</taxon>
        <taxon>Pseudomonadota</taxon>
        <taxon>Betaproteobacteria</taxon>
        <taxon>Burkholderiales</taxon>
        <taxon>Burkholderiaceae</taxon>
        <taxon>Burkholderia</taxon>
        <taxon>Burkholderia cepacia complex</taxon>
    </lineage>
</organism>
<dbReference type="PROSITE" id="PS51257">
    <property type="entry name" value="PROKAR_LIPOPROTEIN"/>
    <property type="match status" value="1"/>
</dbReference>
<evidence type="ECO:0000256" key="1">
    <source>
        <dbReference type="SAM" id="Phobius"/>
    </source>
</evidence>
<feature type="transmembrane region" description="Helical" evidence="1">
    <location>
        <begin position="40"/>
        <end position="64"/>
    </location>
</feature>
<dbReference type="AlphaFoldDB" id="A0A228EEF0"/>
<sequence length="237" mass="26554">MNAGKFPFWLHAVSIAWIGLGMACAGVVAADEVKHPQKAWIMNLVWPLTTLFGTILWLTSYYAWGRNIPRDGNGNSAGSFPVIVMKGTSHCGAGCALGDILAEWLAFLFPSLAVWFGWHSLFAEKTFAVWIPDFILAFLLGILFQYFTIKPMRHLSMRQGLRAALKADIMSIMAWQIGMYGLMAVIQFLWLGRMYGGIAPVDSPEFWFAMQLAMLAGFATSYPINWWLVRTGVKEKM</sequence>
<feature type="transmembrane region" description="Helical" evidence="1">
    <location>
        <begin position="206"/>
        <end position="229"/>
    </location>
</feature>
<proteinExistence type="predicted"/>
<evidence type="ECO:0000313" key="3">
    <source>
        <dbReference type="EMBL" id="PRF55624.1"/>
    </source>
</evidence>
<name>A0A228EEF0_9BURK</name>
<feature type="transmembrane region" description="Helical" evidence="1">
    <location>
        <begin position="104"/>
        <end position="121"/>
    </location>
</feature>
<comment type="caution">
    <text evidence="3">The sequence shown here is derived from an EMBL/GenBank/DDBJ whole genome shotgun (WGS) entry which is preliminary data.</text>
</comment>
<reference evidence="3 4" key="1">
    <citation type="submission" date="2018-03" db="EMBL/GenBank/DDBJ databases">
        <authorList>
            <person name="Keele B.F."/>
        </authorList>
    </citation>
    <scope>NUCLEOTIDE SEQUENCE [LARGE SCALE GENOMIC DNA]</scope>
    <source>
        <strain evidence="3 4">AU19729</strain>
    </source>
</reference>
<dbReference type="InterPro" id="IPR025509">
    <property type="entry name" value="DUF4396"/>
</dbReference>
<gene>
    <name evidence="3" type="ORF">C6Q15_25785</name>
</gene>
<keyword evidence="1" id="KW-0812">Transmembrane</keyword>
<feature type="transmembrane region" description="Helical" evidence="1">
    <location>
        <begin position="169"/>
        <end position="191"/>
    </location>
</feature>
<evidence type="ECO:0000313" key="4">
    <source>
        <dbReference type="Proteomes" id="UP000238982"/>
    </source>
</evidence>
<protein>
    <submittedName>
        <fullName evidence="3">DUF4396 domain-containing protein</fullName>
    </submittedName>
</protein>
<dbReference type="RefSeq" id="WP_038442179.1">
    <property type="nucleotide sequence ID" value="NZ_CADFDE010000013.1"/>
</dbReference>
<dbReference type="Pfam" id="PF14342">
    <property type="entry name" value="DUF4396"/>
    <property type="match status" value="1"/>
</dbReference>
<dbReference type="Proteomes" id="UP000238982">
    <property type="component" value="Unassembled WGS sequence"/>
</dbReference>
<feature type="domain" description="DUF4396" evidence="2">
    <location>
        <begin position="84"/>
        <end position="234"/>
    </location>
</feature>
<dbReference type="EMBL" id="PVGH01000095">
    <property type="protein sequence ID" value="PRF55624.1"/>
    <property type="molecule type" value="Genomic_DNA"/>
</dbReference>
<keyword evidence="1" id="KW-0472">Membrane</keyword>
<feature type="transmembrane region" description="Helical" evidence="1">
    <location>
        <begin position="127"/>
        <end position="148"/>
    </location>
</feature>
<evidence type="ECO:0000259" key="2">
    <source>
        <dbReference type="Pfam" id="PF14342"/>
    </source>
</evidence>
<keyword evidence="1" id="KW-1133">Transmembrane helix</keyword>